<name>A0A9D2I2L2_9LACT</name>
<protein>
    <submittedName>
        <fullName evidence="2">GNAT family N-acetyltransferase</fullName>
        <ecNumber evidence="2">2.3.1.-</ecNumber>
    </submittedName>
</protein>
<dbReference type="PANTHER" id="PTHR43451">
    <property type="entry name" value="ACETYLTRANSFERASE (GNAT) FAMILY PROTEIN"/>
    <property type="match status" value="1"/>
</dbReference>
<sequence>MMKIINYEERYQKEVLQLIKEIIQTINRKDYTLEQVRIWSMIDEERWIKSARKKVGKIAVINQQIVGYGDIAINGYIDYLYVHKDYQGIGIAKDLLMALENIHPDKKLTVAASITARPFFESQGYQVIKQNQVFIKEVPFVNFSMEKLTNYTT</sequence>
<evidence type="ECO:0000259" key="1">
    <source>
        <dbReference type="PROSITE" id="PS51186"/>
    </source>
</evidence>
<accession>A0A9D2I2L2</accession>
<dbReference type="EMBL" id="DWYW01000153">
    <property type="protein sequence ID" value="HJA90468.1"/>
    <property type="molecule type" value="Genomic_DNA"/>
</dbReference>
<gene>
    <name evidence="2" type="ORF">H9948_06725</name>
</gene>
<dbReference type="CDD" id="cd04301">
    <property type="entry name" value="NAT_SF"/>
    <property type="match status" value="1"/>
</dbReference>
<keyword evidence="2" id="KW-0012">Acyltransferase</keyword>
<feature type="domain" description="N-acetyltransferase" evidence="1">
    <location>
        <begin position="2"/>
        <end position="150"/>
    </location>
</feature>
<dbReference type="AlphaFoldDB" id="A0A9D2I2L2"/>
<dbReference type="PROSITE" id="PS51186">
    <property type="entry name" value="GNAT"/>
    <property type="match status" value="1"/>
</dbReference>
<dbReference type="SUPFAM" id="SSF55729">
    <property type="entry name" value="Acyl-CoA N-acyltransferases (Nat)"/>
    <property type="match status" value="1"/>
</dbReference>
<reference evidence="2" key="1">
    <citation type="journal article" date="2021" name="PeerJ">
        <title>Extensive microbial diversity within the chicken gut microbiome revealed by metagenomics and culture.</title>
        <authorList>
            <person name="Gilroy R."/>
            <person name="Ravi A."/>
            <person name="Getino M."/>
            <person name="Pursley I."/>
            <person name="Horton D.L."/>
            <person name="Alikhan N.F."/>
            <person name="Baker D."/>
            <person name="Gharbi K."/>
            <person name="Hall N."/>
            <person name="Watson M."/>
            <person name="Adriaenssens E.M."/>
            <person name="Foster-Nyarko E."/>
            <person name="Jarju S."/>
            <person name="Secka A."/>
            <person name="Antonio M."/>
            <person name="Oren A."/>
            <person name="Chaudhuri R.R."/>
            <person name="La Ragione R."/>
            <person name="Hildebrand F."/>
            <person name="Pallen M.J."/>
        </authorList>
    </citation>
    <scope>NUCLEOTIDE SEQUENCE</scope>
    <source>
        <strain evidence="2">CHK171-505</strain>
    </source>
</reference>
<proteinExistence type="predicted"/>
<reference evidence="2" key="2">
    <citation type="submission" date="2021-04" db="EMBL/GenBank/DDBJ databases">
        <authorList>
            <person name="Gilroy R."/>
        </authorList>
    </citation>
    <scope>NUCLEOTIDE SEQUENCE</scope>
    <source>
        <strain evidence="2">CHK171-505</strain>
    </source>
</reference>
<dbReference type="InterPro" id="IPR016181">
    <property type="entry name" value="Acyl_CoA_acyltransferase"/>
</dbReference>
<dbReference type="InterPro" id="IPR000182">
    <property type="entry name" value="GNAT_dom"/>
</dbReference>
<dbReference type="InterPro" id="IPR052564">
    <property type="entry name" value="N-acetyltrans/Recomb-assoc"/>
</dbReference>
<evidence type="ECO:0000313" key="2">
    <source>
        <dbReference type="EMBL" id="HJA90468.1"/>
    </source>
</evidence>
<dbReference type="Pfam" id="PF13673">
    <property type="entry name" value="Acetyltransf_10"/>
    <property type="match status" value="1"/>
</dbReference>
<evidence type="ECO:0000313" key="3">
    <source>
        <dbReference type="Proteomes" id="UP000886856"/>
    </source>
</evidence>
<dbReference type="PANTHER" id="PTHR43451:SF1">
    <property type="entry name" value="ACETYLTRANSFERASE"/>
    <property type="match status" value="1"/>
</dbReference>
<comment type="caution">
    <text evidence="2">The sequence shown here is derived from an EMBL/GenBank/DDBJ whole genome shotgun (WGS) entry which is preliminary data.</text>
</comment>
<dbReference type="Proteomes" id="UP000886856">
    <property type="component" value="Unassembled WGS sequence"/>
</dbReference>
<dbReference type="Gene3D" id="3.40.630.30">
    <property type="match status" value="1"/>
</dbReference>
<organism evidence="2 3">
    <name type="scientific">Candidatus Jeotgalibaca merdavium</name>
    <dbReference type="NCBI Taxonomy" id="2838627"/>
    <lineage>
        <taxon>Bacteria</taxon>
        <taxon>Bacillati</taxon>
        <taxon>Bacillota</taxon>
        <taxon>Bacilli</taxon>
        <taxon>Lactobacillales</taxon>
        <taxon>Carnobacteriaceae</taxon>
        <taxon>Jeotgalibaca</taxon>
    </lineage>
</organism>
<keyword evidence="2" id="KW-0808">Transferase</keyword>
<dbReference type="GO" id="GO:0016747">
    <property type="term" value="F:acyltransferase activity, transferring groups other than amino-acyl groups"/>
    <property type="evidence" value="ECO:0007669"/>
    <property type="project" value="InterPro"/>
</dbReference>
<dbReference type="EC" id="2.3.1.-" evidence="2"/>